<dbReference type="Gene3D" id="3.40.50.620">
    <property type="entry name" value="HUPs"/>
    <property type="match status" value="1"/>
</dbReference>
<dbReference type="InterPro" id="IPR023468">
    <property type="entry name" value="Riboflavin_kinase"/>
</dbReference>
<keyword evidence="8 15" id="KW-0547">Nucleotide-binding</keyword>
<dbReference type="PANTHER" id="PTHR22749">
    <property type="entry name" value="RIBOFLAVIN KINASE/FMN ADENYLYLTRANSFERASE"/>
    <property type="match status" value="1"/>
</dbReference>
<evidence type="ECO:0000256" key="2">
    <source>
        <dbReference type="ARBA" id="ARBA00004726"/>
    </source>
</evidence>
<evidence type="ECO:0000256" key="7">
    <source>
        <dbReference type="ARBA" id="ARBA00022695"/>
    </source>
</evidence>
<keyword evidence="10 15" id="KW-0274">FAD</keyword>
<dbReference type="UniPathway" id="UPA00276">
    <property type="reaction ID" value="UER00406"/>
</dbReference>
<dbReference type="InterPro" id="IPR015864">
    <property type="entry name" value="FAD_synthase"/>
</dbReference>
<dbReference type="EMBL" id="CP000108">
    <property type="protein sequence ID" value="ABB28715.1"/>
    <property type="molecule type" value="Genomic_DNA"/>
</dbReference>
<dbReference type="NCBIfam" id="NF004160">
    <property type="entry name" value="PRK05627.1-3"/>
    <property type="match status" value="1"/>
</dbReference>
<proteinExistence type="inferred from homology"/>
<comment type="catalytic activity">
    <reaction evidence="14 15">
        <text>FMN + ATP + H(+) = FAD + diphosphate</text>
        <dbReference type="Rhea" id="RHEA:17237"/>
        <dbReference type="ChEBI" id="CHEBI:15378"/>
        <dbReference type="ChEBI" id="CHEBI:30616"/>
        <dbReference type="ChEBI" id="CHEBI:33019"/>
        <dbReference type="ChEBI" id="CHEBI:57692"/>
        <dbReference type="ChEBI" id="CHEBI:58210"/>
        <dbReference type="EC" id="2.7.7.2"/>
    </reaction>
</comment>
<name>Q3AQL0_CHLCH</name>
<protein>
    <recommendedName>
        <fullName evidence="15">Riboflavin biosynthesis protein</fullName>
    </recommendedName>
    <domain>
        <recommendedName>
            <fullName evidence="15">Riboflavin kinase</fullName>
            <ecNumber evidence="15">2.7.1.26</ecNumber>
        </recommendedName>
        <alternativeName>
            <fullName evidence="15">Flavokinase</fullName>
        </alternativeName>
    </domain>
    <domain>
        <recommendedName>
            <fullName evidence="15">FMN adenylyltransferase</fullName>
            <ecNumber evidence="15">2.7.7.2</ecNumber>
        </recommendedName>
        <alternativeName>
            <fullName evidence="15">FAD pyrophosphorylase</fullName>
        </alternativeName>
        <alternativeName>
            <fullName evidence="15">FAD synthase</fullName>
        </alternativeName>
    </domain>
</protein>
<evidence type="ECO:0000256" key="10">
    <source>
        <dbReference type="ARBA" id="ARBA00022827"/>
    </source>
</evidence>
<dbReference type="InterPro" id="IPR023465">
    <property type="entry name" value="Riboflavin_kinase_dom_sf"/>
</dbReference>
<dbReference type="AlphaFoldDB" id="Q3AQL0"/>
<keyword evidence="9 15" id="KW-0418">Kinase</keyword>
<evidence type="ECO:0000313" key="17">
    <source>
        <dbReference type="EMBL" id="ABB28715.1"/>
    </source>
</evidence>
<dbReference type="PIRSF" id="PIRSF004491">
    <property type="entry name" value="FAD_Synth"/>
    <property type="match status" value="1"/>
</dbReference>
<dbReference type="OrthoDB" id="9803667at2"/>
<keyword evidence="7 15" id="KW-0548">Nucleotidyltransferase</keyword>
<dbReference type="Pfam" id="PF01687">
    <property type="entry name" value="Flavokinase"/>
    <property type="match status" value="1"/>
</dbReference>
<dbReference type="NCBIfam" id="TIGR00083">
    <property type="entry name" value="ribF"/>
    <property type="match status" value="1"/>
</dbReference>
<dbReference type="EC" id="2.7.1.26" evidence="15"/>
<dbReference type="CDD" id="cd02064">
    <property type="entry name" value="FAD_synthetase_N"/>
    <property type="match status" value="1"/>
</dbReference>
<evidence type="ECO:0000259" key="16">
    <source>
        <dbReference type="SMART" id="SM00904"/>
    </source>
</evidence>
<evidence type="ECO:0000256" key="4">
    <source>
        <dbReference type="ARBA" id="ARBA00022630"/>
    </source>
</evidence>
<keyword evidence="11 15" id="KW-0067">ATP-binding</keyword>
<comment type="similarity">
    <text evidence="15">Belongs to the ribF family.</text>
</comment>
<accession>Q3AQL0</accession>
<evidence type="ECO:0000256" key="3">
    <source>
        <dbReference type="ARBA" id="ARBA00005201"/>
    </source>
</evidence>
<dbReference type="GO" id="GO:0008531">
    <property type="term" value="F:riboflavin kinase activity"/>
    <property type="evidence" value="ECO:0007669"/>
    <property type="project" value="UniProtKB-UniRule"/>
</dbReference>
<dbReference type="GO" id="GO:0009231">
    <property type="term" value="P:riboflavin biosynthetic process"/>
    <property type="evidence" value="ECO:0007669"/>
    <property type="project" value="InterPro"/>
</dbReference>
<comment type="pathway">
    <text evidence="2 15">Cofactor biosynthesis; FAD biosynthesis; FAD from FMN: step 1/1.</text>
</comment>
<gene>
    <name evidence="17" type="ordered locus">Cag_1459</name>
</gene>
<dbReference type="EC" id="2.7.7.2" evidence="15"/>
<evidence type="ECO:0000256" key="6">
    <source>
        <dbReference type="ARBA" id="ARBA00022679"/>
    </source>
</evidence>
<dbReference type="SUPFAM" id="SSF52374">
    <property type="entry name" value="Nucleotidylyl transferase"/>
    <property type="match status" value="1"/>
</dbReference>
<keyword evidence="4 15" id="KW-0285">Flavoprotein</keyword>
<comment type="pathway">
    <text evidence="3 15">Cofactor biosynthesis; FMN biosynthesis; FMN from riboflavin (ATP route): step 1/1.</text>
</comment>
<evidence type="ECO:0000256" key="14">
    <source>
        <dbReference type="ARBA" id="ARBA00049494"/>
    </source>
</evidence>
<dbReference type="InterPro" id="IPR002606">
    <property type="entry name" value="Riboflavin_kinase_bac"/>
</dbReference>
<dbReference type="FunFam" id="3.40.50.620:FF:000021">
    <property type="entry name" value="Riboflavin biosynthesis protein"/>
    <property type="match status" value="1"/>
</dbReference>
<dbReference type="HOGENOM" id="CLU_048437_0_2_10"/>
<evidence type="ECO:0000256" key="8">
    <source>
        <dbReference type="ARBA" id="ARBA00022741"/>
    </source>
</evidence>
<evidence type="ECO:0000256" key="15">
    <source>
        <dbReference type="PIRNR" id="PIRNR004491"/>
    </source>
</evidence>
<evidence type="ECO:0000256" key="9">
    <source>
        <dbReference type="ARBA" id="ARBA00022777"/>
    </source>
</evidence>
<dbReference type="STRING" id="340177.Cag_1459"/>
<evidence type="ECO:0000256" key="12">
    <source>
        <dbReference type="ARBA" id="ARBA00023268"/>
    </source>
</evidence>
<evidence type="ECO:0000256" key="5">
    <source>
        <dbReference type="ARBA" id="ARBA00022643"/>
    </source>
</evidence>
<sequence>MRLITYDNHHVYAYGSSEPLTFLPQPSVVTVGSYDGVHCGHRVILSRLVEVAHHNNLRSVVVTFEPHPRTVLKGALTGPLGLLTTLEEKSDLLAAAAVDLLFVVRFTHDFAARTSDDFIRNVLVGLLGAERIIVGYDHAFGRDRSGSHNTLERLGNELHFGVEVIDEVLIGNEHLSSTRIRKLLQDGRIEEVNEFLGSPYLITGWVVQGAQLGRTIGFPTVNLQFHPAKLLPRYGVYFARTMVQGVPYMALMNIGKRPTVSSNGEATIEAHLLGFEGSLYGEELRFSILRFIRDEKRFASLEALQEQLEKDKKAVEMYLE</sequence>
<dbReference type="Gene3D" id="2.40.30.30">
    <property type="entry name" value="Riboflavin kinase-like"/>
    <property type="match status" value="1"/>
</dbReference>
<feature type="domain" description="Riboflavin kinase" evidence="16">
    <location>
        <begin position="195"/>
        <end position="320"/>
    </location>
</feature>
<keyword evidence="6 15" id="KW-0808">Transferase</keyword>
<dbReference type="InterPro" id="IPR015865">
    <property type="entry name" value="Riboflavin_kinase_bac/euk"/>
</dbReference>
<dbReference type="GO" id="GO:0006747">
    <property type="term" value="P:FAD biosynthetic process"/>
    <property type="evidence" value="ECO:0007669"/>
    <property type="project" value="UniProtKB-UniRule"/>
</dbReference>
<dbReference type="PANTHER" id="PTHR22749:SF6">
    <property type="entry name" value="RIBOFLAVIN KINASE"/>
    <property type="match status" value="1"/>
</dbReference>
<comment type="function">
    <text evidence="1">Catalyzes the phosphorylation of riboflavin to FMN followed by the adenylation of FMN to FAD.</text>
</comment>
<keyword evidence="5 15" id="KW-0288">FMN</keyword>
<evidence type="ECO:0000256" key="13">
    <source>
        <dbReference type="ARBA" id="ARBA00047880"/>
    </source>
</evidence>
<dbReference type="SMART" id="SM00904">
    <property type="entry name" value="Flavokinase"/>
    <property type="match status" value="1"/>
</dbReference>
<dbReference type="NCBIfam" id="NF004162">
    <property type="entry name" value="PRK05627.1-5"/>
    <property type="match status" value="1"/>
</dbReference>
<dbReference type="GO" id="GO:0005524">
    <property type="term" value="F:ATP binding"/>
    <property type="evidence" value="ECO:0007669"/>
    <property type="project" value="UniProtKB-UniRule"/>
</dbReference>
<reference evidence="17" key="1">
    <citation type="submission" date="2005-08" db="EMBL/GenBank/DDBJ databases">
        <title>Complete sequence of Chlorobium chlorochromatii CaD3.</title>
        <authorList>
            <person name="Copeland A."/>
            <person name="Lucas S."/>
            <person name="Lapidus A."/>
            <person name="Barry K."/>
            <person name="Detter J.C."/>
            <person name="Glavina T."/>
            <person name="Hammon N."/>
            <person name="Israni S."/>
            <person name="Pitluck S."/>
            <person name="Bryant D."/>
            <person name="Schmutz J."/>
            <person name="Larimer F."/>
            <person name="Land M."/>
            <person name="Kyrpides N."/>
            <person name="Ivanova N."/>
            <person name="Richardson P."/>
        </authorList>
    </citation>
    <scope>NUCLEOTIDE SEQUENCE [LARGE SCALE GENOMIC DNA]</scope>
    <source>
        <strain evidence="17">CaD3</strain>
    </source>
</reference>
<dbReference type="eggNOG" id="COG0196">
    <property type="taxonomic scope" value="Bacteria"/>
</dbReference>
<dbReference type="GO" id="GO:0009398">
    <property type="term" value="P:FMN biosynthetic process"/>
    <property type="evidence" value="ECO:0007669"/>
    <property type="project" value="UniProtKB-UniRule"/>
</dbReference>
<dbReference type="GO" id="GO:0003919">
    <property type="term" value="F:FMN adenylyltransferase activity"/>
    <property type="evidence" value="ECO:0007669"/>
    <property type="project" value="UniProtKB-UniRule"/>
</dbReference>
<evidence type="ECO:0000256" key="1">
    <source>
        <dbReference type="ARBA" id="ARBA00002121"/>
    </source>
</evidence>
<dbReference type="Pfam" id="PF06574">
    <property type="entry name" value="FAD_syn"/>
    <property type="match status" value="1"/>
</dbReference>
<keyword evidence="12" id="KW-0511">Multifunctional enzyme</keyword>
<evidence type="ECO:0000256" key="11">
    <source>
        <dbReference type="ARBA" id="ARBA00022840"/>
    </source>
</evidence>
<comment type="catalytic activity">
    <reaction evidence="13 15">
        <text>riboflavin + ATP = FMN + ADP + H(+)</text>
        <dbReference type="Rhea" id="RHEA:14357"/>
        <dbReference type="ChEBI" id="CHEBI:15378"/>
        <dbReference type="ChEBI" id="CHEBI:30616"/>
        <dbReference type="ChEBI" id="CHEBI:57986"/>
        <dbReference type="ChEBI" id="CHEBI:58210"/>
        <dbReference type="ChEBI" id="CHEBI:456216"/>
        <dbReference type="EC" id="2.7.1.26"/>
    </reaction>
</comment>
<dbReference type="InterPro" id="IPR014729">
    <property type="entry name" value="Rossmann-like_a/b/a_fold"/>
</dbReference>
<organism evidence="17">
    <name type="scientific">Chlorobium chlorochromatii (strain CaD3)</name>
    <dbReference type="NCBI Taxonomy" id="340177"/>
    <lineage>
        <taxon>Bacteria</taxon>
        <taxon>Pseudomonadati</taxon>
        <taxon>Chlorobiota</taxon>
        <taxon>Chlorobiia</taxon>
        <taxon>Chlorobiales</taxon>
        <taxon>Chlorobiaceae</taxon>
        <taxon>Chlorobium/Pelodictyon group</taxon>
        <taxon>Chlorobium</taxon>
    </lineage>
</organism>
<dbReference type="UniPathway" id="UPA00277">
    <property type="reaction ID" value="UER00407"/>
</dbReference>
<dbReference type="KEGG" id="cch:Cag_1459"/>
<dbReference type="SUPFAM" id="SSF82114">
    <property type="entry name" value="Riboflavin kinase-like"/>
    <property type="match status" value="1"/>
</dbReference>